<dbReference type="SUPFAM" id="SSF47090">
    <property type="entry name" value="PGBD-like"/>
    <property type="match status" value="2"/>
</dbReference>
<dbReference type="InterPro" id="IPR036366">
    <property type="entry name" value="PGBDSf"/>
</dbReference>
<dbReference type="Pfam" id="PF01510">
    <property type="entry name" value="Amidase_2"/>
    <property type="match status" value="1"/>
</dbReference>
<dbReference type="CDD" id="cd06583">
    <property type="entry name" value="PGRP"/>
    <property type="match status" value="1"/>
</dbReference>
<evidence type="ECO:0000313" key="5">
    <source>
        <dbReference type="Proteomes" id="UP000287224"/>
    </source>
</evidence>
<dbReference type="Gene3D" id="3.40.80.10">
    <property type="entry name" value="Peptidoglycan recognition protein-like"/>
    <property type="match status" value="1"/>
</dbReference>
<sequence>MEHSSVARDPQTWTLDRRTLIKLGAGTVAALGGAQLILCFSPDVSAAPTISGTTAWGAQPARAPITVFSYKPTTILVHHTDTPNTTDNSQSAAYALARSIQQSHFANGWIDTGQHFTISRGGYIMEGRHQSLQTLQGGMQMVQGAHCPVLNDYAIGIEDEGSYNSILPPDVLWNSLINLCTYICQQYGLNANAIFGHRDFYNTGCPGTQLYGRLRDLRLQVLARLGQTLPARTWPLIKNGISGENVSTIQYLLSSHGYSTSVDGSFGSGTAASVTSFQSSKGLGADGIVGQQTWEALVTPLTNGSSGDGVKAVQSQLNSKGYACSVDGQFGPATMGQVQSFQRNMGLPVNGNVQTNTWCALVGGIVA</sequence>
<protein>
    <submittedName>
        <fullName evidence="4">N-acetylmuramoyl-L-alanine amidase</fullName>
    </submittedName>
</protein>
<dbReference type="OrthoDB" id="9812621at2"/>
<evidence type="ECO:0000259" key="3">
    <source>
        <dbReference type="SMART" id="SM00701"/>
    </source>
</evidence>
<dbReference type="EMBL" id="BIFQ01000001">
    <property type="protein sequence ID" value="GCE03374.1"/>
    <property type="molecule type" value="Genomic_DNA"/>
</dbReference>
<dbReference type="SMART" id="SM00644">
    <property type="entry name" value="Ami_2"/>
    <property type="match status" value="1"/>
</dbReference>
<dbReference type="PANTHER" id="PTHR11022">
    <property type="entry name" value="PEPTIDOGLYCAN RECOGNITION PROTEIN"/>
    <property type="match status" value="1"/>
</dbReference>
<dbReference type="InterPro" id="IPR002477">
    <property type="entry name" value="Peptidoglycan-bd-like"/>
</dbReference>
<dbReference type="SUPFAM" id="SSF55846">
    <property type="entry name" value="N-acetylmuramoyl-L-alanine amidase-like"/>
    <property type="match status" value="1"/>
</dbReference>
<comment type="caution">
    <text evidence="4">The sequence shown here is derived from an EMBL/GenBank/DDBJ whole genome shotgun (WGS) entry which is preliminary data.</text>
</comment>
<dbReference type="GO" id="GO:0009253">
    <property type="term" value="P:peptidoglycan catabolic process"/>
    <property type="evidence" value="ECO:0007669"/>
    <property type="project" value="InterPro"/>
</dbReference>
<dbReference type="InterPro" id="IPR036365">
    <property type="entry name" value="PGBD-like_sf"/>
</dbReference>
<dbReference type="RefSeq" id="WP_126594660.1">
    <property type="nucleotide sequence ID" value="NZ_BIFQ01000001.1"/>
</dbReference>
<dbReference type="Pfam" id="PF01471">
    <property type="entry name" value="PG_binding_1"/>
    <property type="match status" value="2"/>
</dbReference>
<dbReference type="PROSITE" id="PS51318">
    <property type="entry name" value="TAT"/>
    <property type="match status" value="1"/>
</dbReference>
<dbReference type="GO" id="GO:0008745">
    <property type="term" value="F:N-acetylmuramoyl-L-alanine amidase activity"/>
    <property type="evidence" value="ECO:0007669"/>
    <property type="project" value="InterPro"/>
</dbReference>
<dbReference type="InterPro" id="IPR006311">
    <property type="entry name" value="TAT_signal"/>
</dbReference>
<comment type="similarity">
    <text evidence="1">Belongs to the N-acetylmuramoyl-L-alanine amidase 2 family.</text>
</comment>
<name>A0A401Z933_9CHLR</name>
<keyword evidence="5" id="KW-1185">Reference proteome</keyword>
<dbReference type="Proteomes" id="UP000287224">
    <property type="component" value="Unassembled WGS sequence"/>
</dbReference>
<accession>A0A401Z933</accession>
<dbReference type="AlphaFoldDB" id="A0A401Z933"/>
<organism evidence="4 5">
    <name type="scientific">Dictyobacter aurantiacus</name>
    <dbReference type="NCBI Taxonomy" id="1936993"/>
    <lineage>
        <taxon>Bacteria</taxon>
        <taxon>Bacillati</taxon>
        <taxon>Chloroflexota</taxon>
        <taxon>Ktedonobacteria</taxon>
        <taxon>Ktedonobacterales</taxon>
        <taxon>Dictyobacteraceae</taxon>
        <taxon>Dictyobacter</taxon>
    </lineage>
</organism>
<dbReference type="Gene3D" id="1.10.101.10">
    <property type="entry name" value="PGBD-like superfamily/PGBD"/>
    <property type="match status" value="2"/>
</dbReference>
<feature type="domain" description="Peptidoglycan recognition protein family" evidence="3">
    <location>
        <begin position="48"/>
        <end position="201"/>
    </location>
</feature>
<proteinExistence type="inferred from homology"/>
<dbReference type="GO" id="GO:0008270">
    <property type="term" value="F:zinc ion binding"/>
    <property type="evidence" value="ECO:0007669"/>
    <property type="project" value="InterPro"/>
</dbReference>
<dbReference type="InterPro" id="IPR006619">
    <property type="entry name" value="PGRP_domain_met/bac"/>
</dbReference>
<dbReference type="SMART" id="SM00701">
    <property type="entry name" value="PGRP"/>
    <property type="match status" value="1"/>
</dbReference>
<dbReference type="InterPro" id="IPR002502">
    <property type="entry name" value="Amidase_domain"/>
</dbReference>
<evidence type="ECO:0000256" key="1">
    <source>
        <dbReference type="ARBA" id="ARBA00007553"/>
    </source>
</evidence>
<gene>
    <name evidence="4" type="ORF">KDAU_07030</name>
</gene>
<reference evidence="5" key="1">
    <citation type="submission" date="2018-12" db="EMBL/GenBank/DDBJ databases">
        <title>Tengunoibacter tsumagoiensis gen. nov., sp. nov., Dictyobacter kobayashii sp. nov., D. alpinus sp. nov., and D. joshuensis sp. nov. and description of Dictyobacteraceae fam. nov. within the order Ktedonobacterales isolated from Tengu-no-mugimeshi.</title>
        <authorList>
            <person name="Wang C.M."/>
            <person name="Zheng Y."/>
            <person name="Sakai Y."/>
            <person name="Toyoda A."/>
            <person name="Minakuchi Y."/>
            <person name="Abe K."/>
            <person name="Yokota A."/>
            <person name="Yabe S."/>
        </authorList>
    </citation>
    <scope>NUCLEOTIDE SEQUENCE [LARGE SCALE GENOMIC DNA]</scope>
    <source>
        <strain evidence="5">S-27</strain>
    </source>
</reference>
<evidence type="ECO:0000313" key="4">
    <source>
        <dbReference type="EMBL" id="GCE03374.1"/>
    </source>
</evidence>
<dbReference type="InterPro" id="IPR036505">
    <property type="entry name" value="Amidase/PGRP_sf"/>
</dbReference>
<dbReference type="InterPro" id="IPR015510">
    <property type="entry name" value="PGRP"/>
</dbReference>
<feature type="domain" description="N-acetylmuramoyl-L-alanine amidase" evidence="2">
    <location>
        <begin position="63"/>
        <end position="207"/>
    </location>
</feature>
<evidence type="ECO:0000259" key="2">
    <source>
        <dbReference type="SMART" id="SM00644"/>
    </source>
</evidence>
<dbReference type="PANTHER" id="PTHR11022:SF41">
    <property type="entry name" value="PEPTIDOGLYCAN-RECOGNITION PROTEIN LC-RELATED"/>
    <property type="match status" value="1"/>
</dbReference>